<dbReference type="AlphaFoldDB" id="A0A2I0L9A3"/>
<accession>A0A2I0L9A3</accession>
<dbReference type="EMBL" id="PGOL01000099">
    <property type="protein sequence ID" value="PKI77233.1"/>
    <property type="molecule type" value="Genomic_DNA"/>
</dbReference>
<evidence type="ECO:0000313" key="3">
    <source>
        <dbReference type="Proteomes" id="UP000233551"/>
    </source>
</evidence>
<organism evidence="2 3">
    <name type="scientific">Punica granatum</name>
    <name type="common">Pomegranate</name>
    <dbReference type="NCBI Taxonomy" id="22663"/>
    <lineage>
        <taxon>Eukaryota</taxon>
        <taxon>Viridiplantae</taxon>
        <taxon>Streptophyta</taxon>
        <taxon>Embryophyta</taxon>
        <taxon>Tracheophyta</taxon>
        <taxon>Spermatophyta</taxon>
        <taxon>Magnoliopsida</taxon>
        <taxon>eudicotyledons</taxon>
        <taxon>Gunneridae</taxon>
        <taxon>Pentapetalae</taxon>
        <taxon>rosids</taxon>
        <taxon>malvids</taxon>
        <taxon>Myrtales</taxon>
        <taxon>Lythraceae</taxon>
        <taxon>Punica</taxon>
    </lineage>
</organism>
<dbReference type="Proteomes" id="UP000233551">
    <property type="component" value="Unassembled WGS sequence"/>
</dbReference>
<evidence type="ECO:0008006" key="4">
    <source>
        <dbReference type="Google" id="ProtNLM"/>
    </source>
</evidence>
<evidence type="ECO:0000313" key="2">
    <source>
        <dbReference type="EMBL" id="PKI77233.1"/>
    </source>
</evidence>
<keyword evidence="3" id="KW-1185">Reference proteome</keyword>
<evidence type="ECO:0000256" key="1">
    <source>
        <dbReference type="SAM" id="SignalP"/>
    </source>
</evidence>
<name>A0A2I0L9A3_PUNGR</name>
<reference evidence="2 3" key="1">
    <citation type="submission" date="2017-11" db="EMBL/GenBank/DDBJ databases">
        <title>De-novo sequencing of pomegranate (Punica granatum L.) genome.</title>
        <authorList>
            <person name="Akparov Z."/>
            <person name="Amiraslanov A."/>
            <person name="Hajiyeva S."/>
            <person name="Abbasov M."/>
            <person name="Kaur K."/>
            <person name="Hamwieh A."/>
            <person name="Solovyev V."/>
            <person name="Salamov A."/>
            <person name="Braich B."/>
            <person name="Kosarev P."/>
            <person name="Mahmoud A."/>
            <person name="Hajiyev E."/>
            <person name="Babayeva S."/>
            <person name="Izzatullayeva V."/>
            <person name="Mammadov A."/>
            <person name="Mammadov A."/>
            <person name="Sharifova S."/>
            <person name="Ojaghi J."/>
            <person name="Eynullazada K."/>
            <person name="Bayramov B."/>
            <person name="Abdulazimova A."/>
            <person name="Shahmuradov I."/>
        </authorList>
    </citation>
    <scope>NUCLEOTIDE SEQUENCE [LARGE SCALE GENOMIC DNA]</scope>
    <source>
        <strain evidence="3">cv. AG2017</strain>
        <tissue evidence="2">Leaf</tissue>
    </source>
</reference>
<feature type="signal peptide" evidence="1">
    <location>
        <begin position="1"/>
        <end position="18"/>
    </location>
</feature>
<sequence length="76" mass="8349">MVLALLALILDGWIEAQAGHCCPDLVTNLPVNVGKWDRQGQGAGLLFRAHVNLFHRLKRGELAILEAAQTLFHLGH</sequence>
<gene>
    <name evidence="2" type="ORF">CRG98_002354</name>
</gene>
<keyword evidence="1" id="KW-0732">Signal</keyword>
<proteinExistence type="predicted"/>
<comment type="caution">
    <text evidence="2">The sequence shown here is derived from an EMBL/GenBank/DDBJ whole genome shotgun (WGS) entry which is preliminary data.</text>
</comment>
<protein>
    <recommendedName>
        <fullName evidence="4">Secreted protein</fullName>
    </recommendedName>
</protein>
<feature type="chain" id="PRO_5014179215" description="Secreted protein" evidence="1">
    <location>
        <begin position="19"/>
        <end position="76"/>
    </location>
</feature>